<organism evidence="1 2">
    <name type="scientific">Dendrobium thyrsiflorum</name>
    <name type="common">Pinecone-like raceme dendrobium</name>
    <name type="synonym">Orchid</name>
    <dbReference type="NCBI Taxonomy" id="117978"/>
    <lineage>
        <taxon>Eukaryota</taxon>
        <taxon>Viridiplantae</taxon>
        <taxon>Streptophyta</taxon>
        <taxon>Embryophyta</taxon>
        <taxon>Tracheophyta</taxon>
        <taxon>Spermatophyta</taxon>
        <taxon>Magnoliopsida</taxon>
        <taxon>Liliopsida</taxon>
        <taxon>Asparagales</taxon>
        <taxon>Orchidaceae</taxon>
        <taxon>Epidendroideae</taxon>
        <taxon>Malaxideae</taxon>
        <taxon>Dendrobiinae</taxon>
        <taxon>Dendrobium</taxon>
    </lineage>
</organism>
<sequence length="93" mass="9577">MEMGNYLVGMIASGVDGAVENDVSHVRDCAQDVEKELRAVAALNVDDGITPFHPVLNGNGWLAGGHGSLVVAIGEHQLMYAAIGVCATEDVGG</sequence>
<gene>
    <name evidence="1" type="ORF">M5K25_027220</name>
</gene>
<reference evidence="1 2" key="1">
    <citation type="journal article" date="2024" name="Plant Biotechnol. J.">
        <title>Dendrobium thyrsiflorum genome and its molecular insights into genes involved in important horticultural traits.</title>
        <authorList>
            <person name="Chen B."/>
            <person name="Wang J.Y."/>
            <person name="Zheng P.J."/>
            <person name="Li K.L."/>
            <person name="Liang Y.M."/>
            <person name="Chen X.F."/>
            <person name="Zhang C."/>
            <person name="Zhao X."/>
            <person name="He X."/>
            <person name="Zhang G.Q."/>
            <person name="Liu Z.J."/>
            <person name="Xu Q."/>
        </authorList>
    </citation>
    <scope>NUCLEOTIDE SEQUENCE [LARGE SCALE GENOMIC DNA]</scope>
    <source>
        <strain evidence="1">GZMU011</strain>
    </source>
</reference>
<comment type="caution">
    <text evidence="1">The sequence shown here is derived from an EMBL/GenBank/DDBJ whole genome shotgun (WGS) entry which is preliminary data.</text>
</comment>
<name>A0ABD0TZD7_DENTH</name>
<accession>A0ABD0TZD7</accession>
<keyword evidence="2" id="KW-1185">Reference proteome</keyword>
<protein>
    <submittedName>
        <fullName evidence="1">Uncharacterized protein</fullName>
    </submittedName>
</protein>
<proteinExistence type="predicted"/>
<evidence type="ECO:0000313" key="1">
    <source>
        <dbReference type="EMBL" id="KAL0905048.1"/>
    </source>
</evidence>
<dbReference type="Proteomes" id="UP001552299">
    <property type="component" value="Unassembled WGS sequence"/>
</dbReference>
<dbReference type="EMBL" id="JANQDX010000019">
    <property type="protein sequence ID" value="KAL0905048.1"/>
    <property type="molecule type" value="Genomic_DNA"/>
</dbReference>
<dbReference type="AlphaFoldDB" id="A0ABD0TZD7"/>
<evidence type="ECO:0000313" key="2">
    <source>
        <dbReference type="Proteomes" id="UP001552299"/>
    </source>
</evidence>